<dbReference type="EMBL" id="FNCH01000015">
    <property type="protein sequence ID" value="SDH04706.1"/>
    <property type="molecule type" value="Genomic_DNA"/>
</dbReference>
<dbReference type="STRING" id="405671.SAMN05421827_115103"/>
<accession>A0A1G7Z866</accession>
<proteinExistence type="predicted"/>
<evidence type="ECO:0000313" key="1">
    <source>
        <dbReference type="EMBL" id="SDH04706.1"/>
    </source>
</evidence>
<organism evidence="1 2">
    <name type="scientific">Pedobacter terrae</name>
    <dbReference type="NCBI Taxonomy" id="405671"/>
    <lineage>
        <taxon>Bacteria</taxon>
        <taxon>Pseudomonadati</taxon>
        <taxon>Bacteroidota</taxon>
        <taxon>Sphingobacteriia</taxon>
        <taxon>Sphingobacteriales</taxon>
        <taxon>Sphingobacteriaceae</taxon>
        <taxon>Pedobacter</taxon>
    </lineage>
</organism>
<dbReference type="OrthoDB" id="770454at2"/>
<gene>
    <name evidence="1" type="ORF">SAMN05421827_115103</name>
</gene>
<dbReference type="AlphaFoldDB" id="A0A1G7Z866"/>
<name>A0A1G7Z866_9SPHI</name>
<keyword evidence="2" id="KW-1185">Reference proteome</keyword>
<sequence>MDLQSEKLNVLQQIINSNDESLIRDIKSLITARDLDWFDELNSNQQSDIIEGINQLDRGESFSHEEAKKRFSV</sequence>
<evidence type="ECO:0000313" key="2">
    <source>
        <dbReference type="Proteomes" id="UP000199643"/>
    </source>
</evidence>
<reference evidence="2" key="1">
    <citation type="submission" date="2016-10" db="EMBL/GenBank/DDBJ databases">
        <authorList>
            <person name="Varghese N."/>
            <person name="Submissions S."/>
        </authorList>
    </citation>
    <scope>NUCLEOTIDE SEQUENCE [LARGE SCALE GENOMIC DNA]</scope>
    <source>
        <strain evidence="2">DSM 17933</strain>
    </source>
</reference>
<dbReference type="RefSeq" id="WP_090502242.1">
    <property type="nucleotide sequence ID" value="NZ_FNCH01000015.1"/>
</dbReference>
<protein>
    <submittedName>
        <fullName evidence="1">Uncharacterized protein</fullName>
    </submittedName>
</protein>
<dbReference type="Proteomes" id="UP000199643">
    <property type="component" value="Unassembled WGS sequence"/>
</dbReference>